<dbReference type="AlphaFoldDB" id="A0A848GRK3"/>
<accession>A0A848GRK3</accession>
<organism evidence="2 3">
    <name type="scientific">Chitinophaga fulva</name>
    <dbReference type="NCBI Taxonomy" id="2728842"/>
    <lineage>
        <taxon>Bacteria</taxon>
        <taxon>Pseudomonadati</taxon>
        <taxon>Bacteroidota</taxon>
        <taxon>Chitinophagia</taxon>
        <taxon>Chitinophagales</taxon>
        <taxon>Chitinophagaceae</taxon>
        <taxon>Chitinophaga</taxon>
    </lineage>
</organism>
<keyword evidence="3" id="KW-1185">Reference proteome</keyword>
<dbReference type="Proteomes" id="UP000583266">
    <property type="component" value="Unassembled WGS sequence"/>
</dbReference>
<protein>
    <recommendedName>
        <fullName evidence="4">Outer membrane protein beta-barrel domain-containing protein</fullName>
    </recommendedName>
</protein>
<proteinExistence type="predicted"/>
<evidence type="ECO:0000256" key="1">
    <source>
        <dbReference type="SAM" id="SignalP"/>
    </source>
</evidence>
<name>A0A848GRK3_9BACT</name>
<dbReference type="RefSeq" id="WP_169226365.1">
    <property type="nucleotide sequence ID" value="NZ_JABBGC010000002.1"/>
</dbReference>
<comment type="caution">
    <text evidence="2">The sequence shown here is derived from an EMBL/GenBank/DDBJ whole genome shotgun (WGS) entry which is preliminary data.</text>
</comment>
<keyword evidence="1" id="KW-0732">Signal</keyword>
<evidence type="ECO:0008006" key="4">
    <source>
        <dbReference type="Google" id="ProtNLM"/>
    </source>
</evidence>
<feature type="chain" id="PRO_5032935201" description="Outer membrane protein beta-barrel domain-containing protein" evidence="1">
    <location>
        <begin position="23"/>
        <end position="213"/>
    </location>
</feature>
<dbReference type="EMBL" id="JABBGC010000002">
    <property type="protein sequence ID" value="NML39270.1"/>
    <property type="molecule type" value="Genomic_DNA"/>
</dbReference>
<gene>
    <name evidence="2" type="ORF">HHL17_18870</name>
</gene>
<reference evidence="2 3" key="1">
    <citation type="submission" date="2020-04" db="EMBL/GenBank/DDBJ databases">
        <title>Chitinophaga sp. G-6-1-13 sp. nov., isolated from soil.</title>
        <authorList>
            <person name="Dahal R.H."/>
            <person name="Chaudhary D.K."/>
        </authorList>
    </citation>
    <scope>NUCLEOTIDE SEQUENCE [LARGE SCALE GENOMIC DNA]</scope>
    <source>
        <strain evidence="2 3">G-6-1-13</strain>
    </source>
</reference>
<evidence type="ECO:0000313" key="3">
    <source>
        <dbReference type="Proteomes" id="UP000583266"/>
    </source>
</evidence>
<evidence type="ECO:0000313" key="2">
    <source>
        <dbReference type="EMBL" id="NML39270.1"/>
    </source>
</evidence>
<dbReference type="PROSITE" id="PS51257">
    <property type="entry name" value="PROKAR_LIPOPROTEIN"/>
    <property type="match status" value="1"/>
</dbReference>
<sequence>MKKTTITVLAVAAFLSCNQLFAQQKKNFISAGFNVYNQKYESERGNGSVSNSSNTYFDFSPAYGYYFRERWAIGIQGFYGNQGSKPADEPERKGRNWGVGPFVRYEQPIWGKYLSVYTDGLLMAAFVKTDGFMSGGNYYNERNISTYSLSVVPGLLFHVTPSFSLTANLGSAFSANTKKDKVEGTGTKSTDTNVGLFKNFGLNNVSFGINFHF</sequence>
<feature type="signal peptide" evidence="1">
    <location>
        <begin position="1"/>
        <end position="22"/>
    </location>
</feature>